<dbReference type="PROSITE" id="PS51677">
    <property type="entry name" value="NODB"/>
    <property type="match status" value="1"/>
</dbReference>
<evidence type="ECO:0000313" key="2">
    <source>
        <dbReference type="EMBL" id="MFC0522084.1"/>
    </source>
</evidence>
<sequence>MRKLMNYALVSLLVFFIVFFSSYHLMNARTVQVAGKLVTEVETKEKVVALTFNGGPSKQTEQLLETLADEDVKATFFLNGSTIVKHSDQLDPLVKSPHQLGNQGYSYERMVLKSPVWIKEQIEKTDQLIREAGYEDTIPFRPPYGKKLLVLPLYLQFQQRETIMWSIEPQIYAKIEAEPESIVEHVTTNTRPGAIISLDVLYEDDVEYSMEAVKGIVEALKQDGYSFVTVSELLKYQQ</sequence>
<proteinExistence type="predicted"/>
<dbReference type="Pfam" id="PF01522">
    <property type="entry name" value="Polysacc_deac_1"/>
    <property type="match status" value="1"/>
</dbReference>
<dbReference type="InterPro" id="IPR002509">
    <property type="entry name" value="NODB_dom"/>
</dbReference>
<dbReference type="InterPro" id="IPR050248">
    <property type="entry name" value="Polysacc_deacetylase_ArnD"/>
</dbReference>
<comment type="caution">
    <text evidence="2">The sequence shown here is derived from an EMBL/GenBank/DDBJ whole genome shotgun (WGS) entry which is preliminary data.</text>
</comment>
<dbReference type="EMBL" id="JBHLTP010000001">
    <property type="protein sequence ID" value="MFC0522084.1"/>
    <property type="molecule type" value="Genomic_DNA"/>
</dbReference>
<dbReference type="SUPFAM" id="SSF88713">
    <property type="entry name" value="Glycoside hydrolase/deacetylase"/>
    <property type="match status" value="1"/>
</dbReference>
<dbReference type="PANTHER" id="PTHR10587:SF125">
    <property type="entry name" value="POLYSACCHARIDE DEACETYLASE YHEN-RELATED"/>
    <property type="match status" value="1"/>
</dbReference>
<dbReference type="PANTHER" id="PTHR10587">
    <property type="entry name" value="GLYCOSYL TRANSFERASE-RELATED"/>
    <property type="match status" value="1"/>
</dbReference>
<keyword evidence="3" id="KW-1185">Reference proteome</keyword>
<protein>
    <submittedName>
        <fullName evidence="2">Polysaccharide deacetylase family protein</fullName>
    </submittedName>
</protein>
<dbReference type="RefSeq" id="WP_377344573.1">
    <property type="nucleotide sequence ID" value="NZ_JBHLTP010000001.1"/>
</dbReference>
<dbReference type="InterPro" id="IPR011330">
    <property type="entry name" value="Glyco_hydro/deAcase_b/a-brl"/>
</dbReference>
<reference evidence="2 3" key="1">
    <citation type="submission" date="2024-09" db="EMBL/GenBank/DDBJ databases">
        <authorList>
            <person name="Sun Q."/>
            <person name="Mori K."/>
        </authorList>
    </citation>
    <scope>NUCLEOTIDE SEQUENCE [LARGE SCALE GENOMIC DNA]</scope>
    <source>
        <strain evidence="2 3">NCAIM B.02529</strain>
    </source>
</reference>
<evidence type="ECO:0000313" key="3">
    <source>
        <dbReference type="Proteomes" id="UP001589836"/>
    </source>
</evidence>
<accession>A0ABV6LI78</accession>
<feature type="domain" description="NodB homology" evidence="1">
    <location>
        <begin position="46"/>
        <end position="228"/>
    </location>
</feature>
<organism evidence="2 3">
    <name type="scientific">Pontibacillus salicampi</name>
    <dbReference type="NCBI Taxonomy" id="1449801"/>
    <lineage>
        <taxon>Bacteria</taxon>
        <taxon>Bacillati</taxon>
        <taxon>Bacillota</taxon>
        <taxon>Bacilli</taxon>
        <taxon>Bacillales</taxon>
        <taxon>Bacillaceae</taxon>
        <taxon>Pontibacillus</taxon>
    </lineage>
</organism>
<gene>
    <name evidence="2" type="ORF">ACFFGV_00580</name>
</gene>
<evidence type="ECO:0000259" key="1">
    <source>
        <dbReference type="PROSITE" id="PS51677"/>
    </source>
</evidence>
<name>A0ABV6LI78_9BACI</name>
<dbReference type="Gene3D" id="3.20.20.370">
    <property type="entry name" value="Glycoside hydrolase/deacetylase"/>
    <property type="match status" value="1"/>
</dbReference>
<dbReference type="Proteomes" id="UP001589836">
    <property type="component" value="Unassembled WGS sequence"/>
</dbReference>